<evidence type="ECO:0000256" key="6">
    <source>
        <dbReference type="SAM" id="MobiDB-lite"/>
    </source>
</evidence>
<sequence length="358" mass="39805">MTSPGNQGAAKAQGRRGIGAEEALIVGPAGGKVIWPVEVGQDGDDTFLGRGWHEFAEACGVGAGWLLVLRHRGRGVLSAKAFDATFCVRELGGPPAPPAGEATASIKDSTHKPKFIRVLPRGFMEKMYIPKELLDNRMAIILGPGGKVYNIMLEVGHWGVFFAGGWSQFLMVHDITEANSLLLRYEGNMVFTVKVFETHGYQREAKHKENRVLQTSTLPTVSGEKKPQDSRTSLDQTSFKKTYVYEIGPPSWIEKQINANTLKHRLVLPNAFCDAIGLLERCTITLKTASNGSRSWQLHGCPCKDRRYLLAQGWRRFCLENNLKEGDICTFNVIESTTWHVNITRCKEKINQICLSFI</sequence>
<dbReference type="SUPFAM" id="SSF101936">
    <property type="entry name" value="DNA-binding pseudobarrel domain"/>
    <property type="match status" value="3"/>
</dbReference>
<evidence type="ECO:0000313" key="8">
    <source>
        <dbReference type="EMBL" id="KAG2571322.1"/>
    </source>
</evidence>
<reference evidence="8" key="1">
    <citation type="submission" date="2020-05" db="EMBL/GenBank/DDBJ databases">
        <title>WGS assembly of Panicum virgatum.</title>
        <authorList>
            <person name="Lovell J.T."/>
            <person name="Jenkins J."/>
            <person name="Shu S."/>
            <person name="Juenger T.E."/>
            <person name="Schmutz J."/>
        </authorList>
    </citation>
    <scope>NUCLEOTIDE SEQUENCE</scope>
    <source>
        <strain evidence="8">AP13</strain>
    </source>
</reference>
<keyword evidence="9" id="KW-1185">Reference proteome</keyword>
<keyword evidence="4" id="KW-0804">Transcription</keyword>
<dbReference type="CDD" id="cd10017">
    <property type="entry name" value="B3_DNA"/>
    <property type="match status" value="1"/>
</dbReference>
<evidence type="ECO:0000256" key="5">
    <source>
        <dbReference type="ARBA" id="ARBA00023242"/>
    </source>
</evidence>
<gene>
    <name evidence="8" type="ORF">PVAP13_7KG012500</name>
</gene>
<dbReference type="PROSITE" id="PS50863">
    <property type="entry name" value="B3"/>
    <property type="match status" value="2"/>
</dbReference>
<dbReference type="Gene3D" id="2.40.330.10">
    <property type="entry name" value="DNA-binding pseudobarrel domain"/>
    <property type="match status" value="3"/>
</dbReference>
<dbReference type="GO" id="GO:0005634">
    <property type="term" value="C:nucleus"/>
    <property type="evidence" value="ECO:0007669"/>
    <property type="project" value="UniProtKB-SubCell"/>
</dbReference>
<comment type="caution">
    <text evidence="8">The sequence shown here is derived from an EMBL/GenBank/DDBJ whole genome shotgun (WGS) entry which is preliminary data.</text>
</comment>
<dbReference type="SMART" id="SM01019">
    <property type="entry name" value="B3"/>
    <property type="match status" value="2"/>
</dbReference>
<keyword evidence="5" id="KW-0539">Nucleus</keyword>
<evidence type="ECO:0000313" key="9">
    <source>
        <dbReference type="Proteomes" id="UP000823388"/>
    </source>
</evidence>
<dbReference type="InterPro" id="IPR015300">
    <property type="entry name" value="DNA-bd_pseudobarrel_sf"/>
</dbReference>
<dbReference type="EMBL" id="CM029049">
    <property type="protein sequence ID" value="KAG2571322.1"/>
    <property type="molecule type" value="Genomic_DNA"/>
</dbReference>
<dbReference type="PANTHER" id="PTHR31674">
    <property type="entry name" value="B3 DOMAIN-CONTAINING PROTEIN REM-LIKE 3-RELATED"/>
    <property type="match status" value="1"/>
</dbReference>
<feature type="region of interest" description="Disordered" evidence="6">
    <location>
        <begin position="212"/>
        <end position="234"/>
    </location>
</feature>
<feature type="domain" description="TF-B3" evidence="7">
    <location>
        <begin position="102"/>
        <end position="199"/>
    </location>
</feature>
<evidence type="ECO:0000259" key="7">
    <source>
        <dbReference type="PROSITE" id="PS50863"/>
    </source>
</evidence>
<dbReference type="AlphaFoldDB" id="A0A8T0QFL8"/>
<comment type="subcellular location">
    <subcellularLocation>
        <location evidence="1">Nucleus</location>
    </subcellularLocation>
</comment>
<protein>
    <recommendedName>
        <fullName evidence="7">TF-B3 domain-containing protein</fullName>
    </recommendedName>
</protein>
<name>A0A8T0QFL8_PANVG</name>
<evidence type="ECO:0000256" key="4">
    <source>
        <dbReference type="ARBA" id="ARBA00023163"/>
    </source>
</evidence>
<proteinExistence type="predicted"/>
<accession>A0A8T0QFL8</accession>
<dbReference type="PANTHER" id="PTHR31674:SF86">
    <property type="entry name" value="B3 DOMAIN-CONTAINING PROTEIN OS04G0347400-RELATED"/>
    <property type="match status" value="1"/>
</dbReference>
<keyword evidence="3" id="KW-0238">DNA-binding</keyword>
<dbReference type="InterPro" id="IPR003340">
    <property type="entry name" value="B3_DNA-bd"/>
</dbReference>
<evidence type="ECO:0000256" key="1">
    <source>
        <dbReference type="ARBA" id="ARBA00004123"/>
    </source>
</evidence>
<feature type="domain" description="TF-B3" evidence="7">
    <location>
        <begin position="251"/>
        <end position="347"/>
    </location>
</feature>
<dbReference type="Proteomes" id="UP000823388">
    <property type="component" value="Chromosome 7K"/>
</dbReference>
<organism evidence="8 9">
    <name type="scientific">Panicum virgatum</name>
    <name type="common">Blackwell switchgrass</name>
    <dbReference type="NCBI Taxonomy" id="38727"/>
    <lineage>
        <taxon>Eukaryota</taxon>
        <taxon>Viridiplantae</taxon>
        <taxon>Streptophyta</taxon>
        <taxon>Embryophyta</taxon>
        <taxon>Tracheophyta</taxon>
        <taxon>Spermatophyta</taxon>
        <taxon>Magnoliopsida</taxon>
        <taxon>Liliopsida</taxon>
        <taxon>Poales</taxon>
        <taxon>Poaceae</taxon>
        <taxon>PACMAD clade</taxon>
        <taxon>Panicoideae</taxon>
        <taxon>Panicodae</taxon>
        <taxon>Paniceae</taxon>
        <taxon>Panicinae</taxon>
        <taxon>Panicum</taxon>
        <taxon>Panicum sect. Hiantes</taxon>
    </lineage>
</organism>
<evidence type="ECO:0000256" key="2">
    <source>
        <dbReference type="ARBA" id="ARBA00023015"/>
    </source>
</evidence>
<keyword evidence="2" id="KW-0805">Transcription regulation</keyword>
<dbReference type="GO" id="GO:0003677">
    <property type="term" value="F:DNA binding"/>
    <property type="evidence" value="ECO:0007669"/>
    <property type="project" value="UniProtKB-KW"/>
</dbReference>
<evidence type="ECO:0000256" key="3">
    <source>
        <dbReference type="ARBA" id="ARBA00023125"/>
    </source>
</evidence>
<dbReference type="Pfam" id="PF02362">
    <property type="entry name" value="B3"/>
    <property type="match status" value="2"/>
</dbReference>
<dbReference type="InterPro" id="IPR039218">
    <property type="entry name" value="REM_fam"/>
</dbReference>